<dbReference type="Gene3D" id="3.90.190.20">
    <property type="entry name" value="Mur ligase, C-terminal domain"/>
    <property type="match status" value="1"/>
</dbReference>
<dbReference type="InterPro" id="IPR036565">
    <property type="entry name" value="Mur-like_cat_sf"/>
</dbReference>
<keyword evidence="2 10" id="KW-0436">Ligase</keyword>
<keyword evidence="8 10" id="KW-0131">Cell cycle</keyword>
<evidence type="ECO:0000313" key="15">
    <source>
        <dbReference type="Proteomes" id="UP000005850"/>
    </source>
</evidence>
<dbReference type="GO" id="GO:0009252">
    <property type="term" value="P:peptidoglycan biosynthetic process"/>
    <property type="evidence" value="ECO:0007669"/>
    <property type="project" value="UniProtKB-UniRule"/>
</dbReference>
<evidence type="ECO:0000313" key="14">
    <source>
        <dbReference type="EMBL" id="AIG25747.1"/>
    </source>
</evidence>
<evidence type="ECO:0000256" key="4">
    <source>
        <dbReference type="ARBA" id="ARBA00022741"/>
    </source>
</evidence>
<comment type="subcellular location">
    <subcellularLocation>
        <location evidence="10 11">Cytoplasm</location>
    </subcellularLocation>
</comment>
<dbReference type="InterPro" id="IPR036615">
    <property type="entry name" value="Mur_ligase_C_dom_sf"/>
</dbReference>
<dbReference type="HOGENOM" id="CLU_031507_1_0_9"/>
<dbReference type="GO" id="GO:0005737">
    <property type="term" value="C:cytoplasm"/>
    <property type="evidence" value="ECO:0007669"/>
    <property type="project" value="UniProtKB-SubCell"/>
</dbReference>
<gene>
    <name evidence="10" type="primary">murF</name>
    <name evidence="14" type="ORF">BRLA_c014080</name>
</gene>
<evidence type="ECO:0000259" key="12">
    <source>
        <dbReference type="Pfam" id="PF02875"/>
    </source>
</evidence>
<organism evidence="14 15">
    <name type="scientific">Brevibacillus laterosporus LMG 15441</name>
    <dbReference type="NCBI Taxonomy" id="1042163"/>
    <lineage>
        <taxon>Bacteria</taxon>
        <taxon>Bacillati</taxon>
        <taxon>Bacillota</taxon>
        <taxon>Bacilli</taxon>
        <taxon>Bacillales</taxon>
        <taxon>Paenibacillaceae</taxon>
        <taxon>Brevibacillus</taxon>
    </lineage>
</organism>
<keyword evidence="15" id="KW-1185">Reference proteome</keyword>
<evidence type="ECO:0000259" key="13">
    <source>
        <dbReference type="Pfam" id="PF08245"/>
    </source>
</evidence>
<evidence type="ECO:0000256" key="2">
    <source>
        <dbReference type="ARBA" id="ARBA00022598"/>
    </source>
</evidence>
<evidence type="ECO:0000256" key="6">
    <source>
        <dbReference type="ARBA" id="ARBA00022960"/>
    </source>
</evidence>
<dbReference type="EC" id="6.3.2.10" evidence="10 11"/>
<dbReference type="SUPFAM" id="SSF53244">
    <property type="entry name" value="MurD-like peptide ligases, peptide-binding domain"/>
    <property type="match status" value="1"/>
</dbReference>
<dbReference type="InterPro" id="IPR035911">
    <property type="entry name" value="MurE/MurF_N"/>
</dbReference>
<feature type="domain" description="Mur ligase C-terminal" evidence="12">
    <location>
        <begin position="321"/>
        <end position="444"/>
    </location>
</feature>
<comment type="function">
    <text evidence="10 11">Involved in cell wall formation. Catalyzes the final step in the synthesis of UDP-N-acetylmuramoyl-pentapeptide, the precursor of murein.</text>
</comment>
<proteinExistence type="inferred from homology"/>
<keyword evidence="4 10" id="KW-0547">Nucleotide-binding</keyword>
<evidence type="ECO:0000256" key="5">
    <source>
        <dbReference type="ARBA" id="ARBA00022840"/>
    </source>
</evidence>
<sequence length="458" mass="50388">MLPTTLNTITKMARGILVQGNPEANVTSAHFDSRQLQPDSLFVPLVETRDGHDFIKQAQEAGAIATLVSDLSKVPATLPNDFGLILVNDTLTAFQKIASAYRNQFSIPFIAVTGSTGKTTTKDMISHLLASSRPICSTYKNFNNHIGLPFSILHVDNSHEAAVLELGMSHAGEIDLLASITRPTYSVITSIGEAHMEYFGSLEKIALAKAELLPHTAPEGRVYLNGDNEYLQKVKHLSDSPICYYSVKGPADLWASDLLTDDKGTHFTVHFEDQQTLRVFMPLFGTYNVSNALPAIGIAREQGMSLEEIQQAMATLSISGMRFEIHTSQNGMIIVNDAYNANPLSMKASIENFADLFQDRTKVLIVGDLLELGSDSQALHAEVGEYVSKWDDRFTCMVTIGEDSRFIGEHYQGESHHFSSKEEAIVYLRSLVKPHSAVLLKASRGMKLETLLPSLLEI</sequence>
<comment type="catalytic activity">
    <reaction evidence="10 11">
        <text>D-alanyl-D-alanine + UDP-N-acetyl-alpha-D-muramoyl-L-alanyl-gamma-D-glutamyl-meso-2,6-diaminopimelate + ATP = UDP-N-acetyl-alpha-D-muramoyl-L-alanyl-gamma-D-glutamyl-meso-2,6-diaminopimeloyl-D-alanyl-D-alanine + ADP + phosphate + H(+)</text>
        <dbReference type="Rhea" id="RHEA:28374"/>
        <dbReference type="ChEBI" id="CHEBI:15378"/>
        <dbReference type="ChEBI" id="CHEBI:30616"/>
        <dbReference type="ChEBI" id="CHEBI:43474"/>
        <dbReference type="ChEBI" id="CHEBI:57822"/>
        <dbReference type="ChEBI" id="CHEBI:61386"/>
        <dbReference type="ChEBI" id="CHEBI:83905"/>
        <dbReference type="ChEBI" id="CHEBI:456216"/>
        <dbReference type="EC" id="6.3.2.10"/>
    </reaction>
</comment>
<dbReference type="eggNOG" id="COG0770">
    <property type="taxonomic scope" value="Bacteria"/>
</dbReference>
<evidence type="ECO:0000256" key="7">
    <source>
        <dbReference type="ARBA" id="ARBA00022984"/>
    </source>
</evidence>
<keyword evidence="7 10" id="KW-0573">Peptidoglycan synthesis</keyword>
<dbReference type="RefSeq" id="WP_003338203.1">
    <property type="nucleotide sequence ID" value="NZ_CP007806.1"/>
</dbReference>
<dbReference type="Pfam" id="PF08245">
    <property type="entry name" value="Mur_ligase_M"/>
    <property type="match status" value="1"/>
</dbReference>
<dbReference type="InterPro" id="IPR004101">
    <property type="entry name" value="Mur_ligase_C"/>
</dbReference>
<dbReference type="STRING" id="1042163.BRLA_c014080"/>
<keyword evidence="9 10" id="KW-0961">Cell wall biogenesis/degradation</keyword>
<evidence type="ECO:0000256" key="10">
    <source>
        <dbReference type="HAMAP-Rule" id="MF_02019"/>
    </source>
</evidence>
<dbReference type="SUPFAM" id="SSF63418">
    <property type="entry name" value="MurE/MurF N-terminal domain"/>
    <property type="match status" value="1"/>
</dbReference>
<dbReference type="UniPathway" id="UPA00219"/>
<dbReference type="PANTHER" id="PTHR43024">
    <property type="entry name" value="UDP-N-ACETYLMURAMOYL-TRIPEPTIDE--D-ALANYL-D-ALANINE LIGASE"/>
    <property type="match status" value="1"/>
</dbReference>
<protein>
    <recommendedName>
        <fullName evidence="10 11">UDP-N-acetylmuramoyl-tripeptide--D-alanyl-D-alanine ligase</fullName>
        <ecNumber evidence="10 11">6.3.2.10</ecNumber>
    </recommendedName>
    <alternativeName>
        <fullName evidence="10">D-alanyl-D-alanine-adding enzyme</fullName>
    </alternativeName>
</protein>
<dbReference type="KEGG" id="blr:BRLA_c014080"/>
<keyword evidence="6 10" id="KW-0133">Cell shape</keyword>
<feature type="binding site" evidence="10">
    <location>
        <begin position="114"/>
        <end position="120"/>
    </location>
    <ligand>
        <name>ATP</name>
        <dbReference type="ChEBI" id="CHEBI:30616"/>
    </ligand>
</feature>
<evidence type="ECO:0000256" key="3">
    <source>
        <dbReference type="ARBA" id="ARBA00022618"/>
    </source>
</evidence>
<accession>A0A075QZI3</accession>
<comment type="pathway">
    <text evidence="10 11">Cell wall biogenesis; peptidoglycan biosynthesis.</text>
</comment>
<evidence type="ECO:0000256" key="8">
    <source>
        <dbReference type="ARBA" id="ARBA00023306"/>
    </source>
</evidence>
<dbReference type="EMBL" id="CP007806">
    <property type="protein sequence ID" value="AIG25747.1"/>
    <property type="molecule type" value="Genomic_DNA"/>
</dbReference>
<dbReference type="Proteomes" id="UP000005850">
    <property type="component" value="Chromosome"/>
</dbReference>
<dbReference type="Gene3D" id="3.40.1390.10">
    <property type="entry name" value="MurE/MurF, N-terminal domain"/>
    <property type="match status" value="1"/>
</dbReference>
<keyword evidence="1 10" id="KW-0963">Cytoplasm</keyword>
<reference evidence="14 15" key="1">
    <citation type="journal article" date="2011" name="J. Bacteriol.">
        <title>Genome sequence of Brevibacillus laterosporus LMG 15441, a pathogen of invertebrates.</title>
        <authorList>
            <person name="Djukic M."/>
            <person name="Poehlein A."/>
            <person name="Thurmer A."/>
            <person name="Daniel R."/>
        </authorList>
    </citation>
    <scope>NUCLEOTIDE SEQUENCE [LARGE SCALE GENOMIC DNA]</scope>
    <source>
        <strain evidence="14 15">LMG 15441</strain>
    </source>
</reference>
<dbReference type="Pfam" id="PF02875">
    <property type="entry name" value="Mur_ligase_C"/>
    <property type="match status" value="1"/>
</dbReference>
<name>A0A075QZI3_BRELA</name>
<dbReference type="SUPFAM" id="SSF53623">
    <property type="entry name" value="MurD-like peptide ligases, catalytic domain"/>
    <property type="match status" value="1"/>
</dbReference>
<dbReference type="InterPro" id="IPR051046">
    <property type="entry name" value="MurCDEF_CellWall_CoF430Synth"/>
</dbReference>
<dbReference type="AlphaFoldDB" id="A0A075QZI3"/>
<dbReference type="GO" id="GO:0005524">
    <property type="term" value="F:ATP binding"/>
    <property type="evidence" value="ECO:0007669"/>
    <property type="project" value="UniProtKB-UniRule"/>
</dbReference>
<dbReference type="GO" id="GO:0047480">
    <property type="term" value="F:UDP-N-acetylmuramoyl-tripeptide-D-alanyl-D-alanine ligase activity"/>
    <property type="evidence" value="ECO:0007669"/>
    <property type="project" value="UniProtKB-UniRule"/>
</dbReference>
<dbReference type="GO" id="GO:0051301">
    <property type="term" value="P:cell division"/>
    <property type="evidence" value="ECO:0007669"/>
    <property type="project" value="UniProtKB-KW"/>
</dbReference>
<evidence type="ECO:0000256" key="1">
    <source>
        <dbReference type="ARBA" id="ARBA00022490"/>
    </source>
</evidence>
<dbReference type="PANTHER" id="PTHR43024:SF1">
    <property type="entry name" value="UDP-N-ACETYLMURAMOYL-TRIPEPTIDE--D-ALANYL-D-ALANINE LIGASE"/>
    <property type="match status" value="1"/>
</dbReference>
<keyword evidence="5 10" id="KW-0067">ATP-binding</keyword>
<dbReference type="GO" id="GO:0071555">
    <property type="term" value="P:cell wall organization"/>
    <property type="evidence" value="ECO:0007669"/>
    <property type="project" value="UniProtKB-KW"/>
</dbReference>
<dbReference type="NCBIfam" id="TIGR01143">
    <property type="entry name" value="murF"/>
    <property type="match status" value="1"/>
</dbReference>
<dbReference type="HAMAP" id="MF_02019">
    <property type="entry name" value="MurF"/>
    <property type="match status" value="1"/>
</dbReference>
<dbReference type="InterPro" id="IPR005863">
    <property type="entry name" value="UDP-N-AcMur_synth"/>
</dbReference>
<dbReference type="GO" id="GO:0008766">
    <property type="term" value="F:UDP-N-acetylmuramoylalanyl-D-glutamyl-2,6-diaminopimelate-D-alanyl-D-alanine ligase activity"/>
    <property type="evidence" value="ECO:0007669"/>
    <property type="project" value="RHEA"/>
</dbReference>
<evidence type="ECO:0000256" key="11">
    <source>
        <dbReference type="RuleBase" id="RU004136"/>
    </source>
</evidence>
<feature type="domain" description="Mur ligase central" evidence="13">
    <location>
        <begin position="112"/>
        <end position="299"/>
    </location>
</feature>
<comment type="similarity">
    <text evidence="10">Belongs to the MurCDEF family. MurF subfamily.</text>
</comment>
<evidence type="ECO:0000256" key="9">
    <source>
        <dbReference type="ARBA" id="ARBA00023316"/>
    </source>
</evidence>
<dbReference type="Gene3D" id="3.40.1190.10">
    <property type="entry name" value="Mur-like, catalytic domain"/>
    <property type="match status" value="1"/>
</dbReference>
<dbReference type="InterPro" id="IPR013221">
    <property type="entry name" value="Mur_ligase_cen"/>
</dbReference>
<keyword evidence="3 10" id="KW-0132">Cell division</keyword>
<dbReference type="GO" id="GO:0008360">
    <property type="term" value="P:regulation of cell shape"/>
    <property type="evidence" value="ECO:0007669"/>
    <property type="project" value="UniProtKB-KW"/>
</dbReference>